<evidence type="ECO:0000313" key="7">
    <source>
        <dbReference type="Proteomes" id="UP000546536"/>
    </source>
</evidence>
<protein>
    <submittedName>
        <fullName evidence="4">Uncharacterized protein</fullName>
    </submittedName>
</protein>
<sequence length="66" mass="7679">MLKQLISVKDQFGVKHSIQATVDHHFENTQSYSHVKHITVDGEDIRPSFEMFFQSTLSGKIFKIDR</sequence>
<dbReference type="EMBL" id="JABERG010000033">
    <property type="protein sequence ID" value="NNH89216.1"/>
    <property type="molecule type" value="Genomic_DNA"/>
</dbReference>
<evidence type="ECO:0000313" key="8">
    <source>
        <dbReference type="Proteomes" id="UP000569202"/>
    </source>
</evidence>
<dbReference type="EMBL" id="JABERH010000026">
    <property type="protein sequence ID" value="NNH39146.1"/>
    <property type="molecule type" value="Genomic_DNA"/>
</dbReference>
<keyword evidence="7" id="KW-1185">Reference proteome</keyword>
<evidence type="ECO:0000313" key="6">
    <source>
        <dbReference type="Proteomes" id="UP000532147"/>
    </source>
</evidence>
<dbReference type="Proteomes" id="UP000569202">
    <property type="component" value="Unassembled WGS sequence"/>
</dbReference>
<gene>
    <name evidence="4" type="ORF">E0H85_14485</name>
    <name evidence="1" type="ORF">HLH11_10950</name>
    <name evidence="3" type="ORF">HLH13_16305</name>
    <name evidence="2" type="ORF">HLH17_14040</name>
</gene>
<evidence type="ECO:0000313" key="3">
    <source>
        <dbReference type="EMBL" id="NNH89216.1"/>
    </source>
</evidence>
<evidence type="ECO:0000313" key="1">
    <source>
        <dbReference type="EMBL" id="NNH39146.1"/>
    </source>
</evidence>
<dbReference type="EMBL" id="SJOA01000024">
    <property type="protein sequence ID" value="TCB55984.1"/>
    <property type="molecule type" value="Genomic_DNA"/>
</dbReference>
<organism evidence="4 5">
    <name type="scientific">Acinetobacter terrae</name>
    <dbReference type="NCBI Taxonomy" id="2731247"/>
    <lineage>
        <taxon>Bacteria</taxon>
        <taxon>Pseudomonadati</taxon>
        <taxon>Pseudomonadota</taxon>
        <taxon>Gammaproteobacteria</taxon>
        <taxon>Moraxellales</taxon>
        <taxon>Moraxellaceae</taxon>
        <taxon>Acinetobacter</taxon>
        <taxon>Acinetobacter Taxon 24</taxon>
    </lineage>
</organism>
<dbReference type="Proteomes" id="UP000291380">
    <property type="component" value="Unassembled WGS sequence"/>
</dbReference>
<comment type="caution">
    <text evidence="4">The sequence shown here is derived from an EMBL/GenBank/DDBJ whole genome shotgun (WGS) entry which is preliminary data.</text>
</comment>
<accession>A0A7Y2RH68</accession>
<dbReference type="OrthoDB" id="6697926at2"/>
<proteinExistence type="predicted"/>
<name>A0A241VB29_9GAMM</name>
<reference evidence="4 5" key="1">
    <citation type="submission" date="2019-02" db="EMBL/GenBank/DDBJ databases">
        <title>High diversity of culturable Acinetobacter species in natural soil and water ecosystems.</title>
        <authorList>
            <person name="Radolfova-Krizova L."/>
            <person name="Nemec A."/>
        </authorList>
    </citation>
    <scope>NUCLEOTIDE SEQUENCE [LARGE SCALE GENOMIC DNA]</scope>
    <source>
        <strain evidence="4 5">ANC 4281</strain>
    </source>
</reference>
<reference evidence="6 7" key="2">
    <citation type="submission" date="2020-04" db="EMBL/GenBank/DDBJ databases">
        <title>Acinetobacter Taxon 24.</title>
        <authorList>
            <person name="Nemec A."/>
            <person name="Radolfova-Krizova L."/>
            <person name="Higgins P.G."/>
            <person name="Spanelova P."/>
        </authorList>
    </citation>
    <scope>NUCLEOTIDE SEQUENCE [LARGE SCALE GENOMIC DNA]</scope>
    <source>
        <strain evidence="3 7">ANC 4279</strain>
        <strain evidence="1 6">ANC 4280</strain>
        <strain evidence="2 8">ANC 5380</strain>
    </source>
</reference>
<evidence type="ECO:0000313" key="4">
    <source>
        <dbReference type="EMBL" id="TCB55984.1"/>
    </source>
</evidence>
<accession>A0A4V2LPA6</accession>
<accession>A0A7Y2S2J9</accession>
<evidence type="ECO:0000313" key="2">
    <source>
        <dbReference type="EMBL" id="NNH78748.1"/>
    </source>
</evidence>
<dbReference type="EMBL" id="JABERL010000052">
    <property type="protein sequence ID" value="NNH78748.1"/>
    <property type="molecule type" value="Genomic_DNA"/>
</dbReference>
<accession>A0A241VB29</accession>
<dbReference type="Proteomes" id="UP000546536">
    <property type="component" value="Unassembled WGS sequence"/>
</dbReference>
<evidence type="ECO:0000313" key="5">
    <source>
        <dbReference type="Proteomes" id="UP000291380"/>
    </source>
</evidence>
<dbReference type="AlphaFoldDB" id="A0A241VB29"/>
<dbReference type="RefSeq" id="WP_067723124.1">
    <property type="nucleotide sequence ID" value="NZ_JABERF010000075.1"/>
</dbReference>
<accession>A0A7Y2PQU0</accession>
<dbReference type="Proteomes" id="UP000532147">
    <property type="component" value="Unassembled WGS sequence"/>
</dbReference>